<dbReference type="Proteomes" id="UP000054047">
    <property type="component" value="Unassembled WGS sequence"/>
</dbReference>
<dbReference type="SUPFAM" id="SSF56672">
    <property type="entry name" value="DNA/RNA polymerases"/>
    <property type="match status" value="1"/>
</dbReference>
<dbReference type="Gene3D" id="3.30.70.270">
    <property type="match status" value="1"/>
</dbReference>
<sequence>MAVKVDTGKTMMRIISAYAPQMDCTAEEKDSFYLEQYVHSIEDEEVLLLGGRAHQGSAPSSLLFIFCVDSITRDIQKPQYLLCADDVILATGKMDELQAEVQPWKDRLKCYGLRLNIAKTEYVEQR</sequence>
<dbReference type="InterPro" id="IPR043128">
    <property type="entry name" value="Rev_trsase/Diguanyl_cyclase"/>
</dbReference>
<accession>A0A0C2GZD4</accession>
<evidence type="ECO:0000313" key="2">
    <source>
        <dbReference type="EMBL" id="KIH62481.1"/>
    </source>
</evidence>
<dbReference type="EMBL" id="KN729277">
    <property type="protein sequence ID" value="KIH62481.1"/>
    <property type="molecule type" value="Genomic_DNA"/>
</dbReference>
<organism evidence="2 3">
    <name type="scientific">Ancylostoma duodenale</name>
    <dbReference type="NCBI Taxonomy" id="51022"/>
    <lineage>
        <taxon>Eukaryota</taxon>
        <taxon>Metazoa</taxon>
        <taxon>Ecdysozoa</taxon>
        <taxon>Nematoda</taxon>
        <taxon>Chromadorea</taxon>
        <taxon>Rhabditida</taxon>
        <taxon>Rhabditina</taxon>
        <taxon>Rhabditomorpha</taxon>
        <taxon>Strongyloidea</taxon>
        <taxon>Ancylostomatidae</taxon>
        <taxon>Ancylostomatinae</taxon>
        <taxon>Ancylostoma</taxon>
    </lineage>
</organism>
<evidence type="ECO:0000313" key="3">
    <source>
        <dbReference type="Proteomes" id="UP000054047"/>
    </source>
</evidence>
<proteinExistence type="predicted"/>
<feature type="domain" description="Reverse transcriptase" evidence="1">
    <location>
        <begin position="1"/>
        <end position="126"/>
    </location>
</feature>
<gene>
    <name evidence="2" type="ORF">ANCDUO_07234</name>
</gene>
<keyword evidence="3" id="KW-1185">Reference proteome</keyword>
<reference evidence="2 3" key="1">
    <citation type="submission" date="2013-12" db="EMBL/GenBank/DDBJ databases">
        <title>Draft genome of the parsitic nematode Ancylostoma duodenale.</title>
        <authorList>
            <person name="Mitreva M."/>
        </authorList>
    </citation>
    <scope>NUCLEOTIDE SEQUENCE [LARGE SCALE GENOMIC DNA]</scope>
    <source>
        <strain evidence="2 3">Zhejiang</strain>
    </source>
</reference>
<evidence type="ECO:0000259" key="1">
    <source>
        <dbReference type="PROSITE" id="PS50878"/>
    </source>
</evidence>
<protein>
    <recommendedName>
        <fullName evidence="1">Reverse transcriptase domain-containing protein</fullName>
    </recommendedName>
</protein>
<dbReference type="Pfam" id="PF00078">
    <property type="entry name" value="RVT_1"/>
    <property type="match status" value="1"/>
</dbReference>
<dbReference type="AlphaFoldDB" id="A0A0C2GZD4"/>
<dbReference type="InterPro" id="IPR043502">
    <property type="entry name" value="DNA/RNA_pol_sf"/>
</dbReference>
<dbReference type="InterPro" id="IPR000477">
    <property type="entry name" value="RT_dom"/>
</dbReference>
<dbReference type="PROSITE" id="PS50878">
    <property type="entry name" value="RT_POL"/>
    <property type="match status" value="1"/>
</dbReference>
<dbReference type="OrthoDB" id="418748at2759"/>
<name>A0A0C2GZD4_9BILA</name>